<dbReference type="EMBL" id="KU886223">
    <property type="protein sequence ID" value="ANH51467.2"/>
    <property type="molecule type" value="Genomic_DNA"/>
</dbReference>
<evidence type="ECO:0000313" key="1">
    <source>
        <dbReference type="EMBL" id="ANH51467.2"/>
    </source>
</evidence>
<proteinExistence type="predicted"/>
<keyword evidence="2" id="KW-1185">Reference proteome</keyword>
<reference evidence="2" key="1">
    <citation type="submission" date="2016-03" db="EMBL/GenBank/DDBJ databases">
        <authorList>
            <person name="Sharma R."/>
            <person name="Simister A.R."/>
            <person name="Berg J.A."/>
            <person name="Jensen G.L."/>
            <person name="Keele B.R."/>
            <person name="Ward M.E.H."/>
            <person name="Breakwell D.P."/>
            <person name="Hope S."/>
            <person name="Grose J.H."/>
        </authorList>
    </citation>
    <scope>NUCLEOTIDE SEQUENCE [LARGE SCALE GENOMIC DNA]</scope>
</reference>
<sequence length="146" mass="16483">MFMSVLIKEATKQKTNNPQAFFKPNLFSFLINLECCMDFSFLLDQNPLSYYKNELPALVRELNGSMEDDARVSCEDALNALVHLFATPGELISLTIQRHCSIAEQKLRYTAKFINDTVATVEGPEPMDLRYVLGTAVFNAITIPIK</sequence>
<evidence type="ECO:0000313" key="2">
    <source>
        <dbReference type="Proteomes" id="UP000222975"/>
    </source>
</evidence>
<accession>A0A173GCU4</accession>
<organism evidence="1 2">
    <name type="scientific">Erwinia phage vB_EamM_Simmy50</name>
    <dbReference type="NCBI Taxonomy" id="1815988"/>
    <lineage>
        <taxon>Viruses</taxon>
        <taxon>Duplodnaviria</taxon>
        <taxon>Heunggongvirae</taxon>
        <taxon>Uroviricota</taxon>
        <taxon>Caudoviricetes</taxon>
        <taxon>Chimalliviridae</taxon>
        <taxon>Agricanvirus</taxon>
        <taxon>Agricanvirus simmy50</taxon>
    </lineage>
</organism>
<name>A0A173GCU4_9CAUD</name>
<dbReference type="Proteomes" id="UP000222975">
    <property type="component" value="Segment"/>
</dbReference>
<protein>
    <submittedName>
        <fullName evidence="1">Uncharacterized protein</fullName>
    </submittedName>
</protein>
<gene>
    <name evidence="1" type="ORF">SIMMY50_5</name>
</gene>